<evidence type="ECO:0000313" key="2">
    <source>
        <dbReference type="Proteomes" id="UP000291101"/>
    </source>
</evidence>
<keyword evidence="2" id="KW-1185">Reference proteome</keyword>
<organism evidence="1 2">
    <name type="scientific">Nocardioides zhouii</name>
    <dbReference type="NCBI Taxonomy" id="1168729"/>
    <lineage>
        <taxon>Bacteria</taxon>
        <taxon>Bacillati</taxon>
        <taxon>Actinomycetota</taxon>
        <taxon>Actinomycetes</taxon>
        <taxon>Propionibacteriales</taxon>
        <taxon>Nocardioidaceae</taxon>
        <taxon>Nocardioides</taxon>
    </lineage>
</organism>
<comment type="caution">
    <text evidence="1">The sequence shown here is derived from an EMBL/GenBank/DDBJ whole genome shotgun (WGS) entry which is preliminary data.</text>
</comment>
<dbReference type="RefSeq" id="WP_129428348.1">
    <property type="nucleotide sequence ID" value="NZ_SDWV01000023.1"/>
</dbReference>
<sequence length="161" mass="17119">MSELIGEIDYALVAFLEDGDWQVQDIASPAFESVDSLSHALRQVGGPDGAVAMVAVDEDFFVLVRVLGATTRVLLSDITAADEWELAQSAVDFLGLPTPEDDDEEVPAGDLDLLADLGLHAIDLGALLDDVELYPDDVLSDIARRLGFGDLFDDAVGLTSA</sequence>
<protein>
    <recommendedName>
        <fullName evidence="3">tRNA adenosine deaminase-associated protein</fullName>
    </recommendedName>
</protein>
<dbReference type="NCBIfam" id="TIGR03941">
    <property type="entry name" value="tRNA_deam_assoc"/>
    <property type="match status" value="1"/>
</dbReference>
<evidence type="ECO:0008006" key="3">
    <source>
        <dbReference type="Google" id="ProtNLM"/>
    </source>
</evidence>
<dbReference type="AlphaFoldDB" id="A0A4Q2SN24"/>
<accession>A0A4Q2SN24</accession>
<dbReference type="EMBL" id="SDWV01000023">
    <property type="protein sequence ID" value="RYC05560.1"/>
    <property type="molecule type" value="Genomic_DNA"/>
</dbReference>
<reference evidence="1 2" key="1">
    <citation type="submission" date="2019-01" db="EMBL/GenBank/DDBJ databases">
        <title>Novel species of Nocardioides.</title>
        <authorList>
            <person name="Liu Q."/>
            <person name="X Y.-H."/>
        </authorList>
    </citation>
    <scope>NUCLEOTIDE SEQUENCE [LARGE SCALE GENOMIC DNA]</scope>
    <source>
        <strain evidence="1 2">HLT2-9</strain>
    </source>
</reference>
<evidence type="ECO:0000313" key="1">
    <source>
        <dbReference type="EMBL" id="RYC05560.1"/>
    </source>
</evidence>
<gene>
    <name evidence="1" type="ORF">EUA94_18370</name>
</gene>
<dbReference type="OrthoDB" id="5189541at2"/>
<dbReference type="Proteomes" id="UP000291101">
    <property type="component" value="Unassembled WGS sequence"/>
</dbReference>
<proteinExistence type="predicted"/>
<name>A0A4Q2SN24_9ACTN</name>
<dbReference type="InterPro" id="IPR023869">
    <property type="entry name" value="tRNA_Adeno_NH3ase_assoc_put"/>
</dbReference>